<dbReference type="RefSeq" id="WP_407326509.1">
    <property type="nucleotide sequence ID" value="NZ_CP136865.1"/>
</dbReference>
<dbReference type="Proteomes" id="UP001626549">
    <property type="component" value="Chromosome"/>
</dbReference>
<dbReference type="InterPro" id="IPR029063">
    <property type="entry name" value="SAM-dependent_MTases_sf"/>
</dbReference>
<keyword evidence="2" id="KW-0489">Methyltransferase</keyword>
<evidence type="ECO:0000313" key="2">
    <source>
        <dbReference type="EMBL" id="WOJ95810.1"/>
    </source>
</evidence>
<protein>
    <submittedName>
        <fullName evidence="2">Methyltransferase</fullName>
    </submittedName>
</protein>
<dbReference type="EMBL" id="CP136865">
    <property type="protein sequence ID" value="WOJ95810.1"/>
    <property type="molecule type" value="Genomic_DNA"/>
</dbReference>
<keyword evidence="2" id="KW-0808">Transferase</keyword>
<accession>A0ABZ0I9G7</accession>
<dbReference type="PIRSF" id="PIRSF031679">
    <property type="entry name" value="Mtase_Alr7345_prd"/>
    <property type="match status" value="1"/>
</dbReference>
<feature type="signal peptide" evidence="1">
    <location>
        <begin position="1"/>
        <end position="36"/>
    </location>
</feature>
<feature type="chain" id="PRO_5045859647" evidence="1">
    <location>
        <begin position="37"/>
        <end position="317"/>
    </location>
</feature>
<dbReference type="SUPFAM" id="SSF53335">
    <property type="entry name" value="S-adenosyl-L-methionine-dependent methyltransferases"/>
    <property type="match status" value="1"/>
</dbReference>
<keyword evidence="3" id="KW-1185">Reference proteome</keyword>
<dbReference type="GO" id="GO:0032259">
    <property type="term" value="P:methylation"/>
    <property type="evidence" value="ECO:0007669"/>
    <property type="project" value="UniProtKB-KW"/>
</dbReference>
<dbReference type="Gene3D" id="3.40.50.150">
    <property type="entry name" value="Vaccinia Virus protein VP39"/>
    <property type="match status" value="1"/>
</dbReference>
<evidence type="ECO:0000256" key="1">
    <source>
        <dbReference type="SAM" id="SignalP"/>
    </source>
</evidence>
<keyword evidence="1" id="KW-0732">Signal</keyword>
<proteinExistence type="predicted"/>
<name>A0ABZ0I9G7_9GAMM</name>
<organism evidence="2 3">
    <name type="scientific">Congregibacter brevis</name>
    <dbReference type="NCBI Taxonomy" id="3081201"/>
    <lineage>
        <taxon>Bacteria</taxon>
        <taxon>Pseudomonadati</taxon>
        <taxon>Pseudomonadota</taxon>
        <taxon>Gammaproteobacteria</taxon>
        <taxon>Cellvibrionales</taxon>
        <taxon>Halieaceae</taxon>
        <taxon>Congregibacter</taxon>
    </lineage>
</organism>
<dbReference type="GO" id="GO:0008168">
    <property type="term" value="F:methyltransferase activity"/>
    <property type="evidence" value="ECO:0007669"/>
    <property type="project" value="UniProtKB-KW"/>
</dbReference>
<dbReference type="InterPro" id="IPR016980">
    <property type="entry name" value="S-AdoMet-dep_MeTrfase_Alr7345"/>
</dbReference>
<dbReference type="PROSITE" id="PS51257">
    <property type="entry name" value="PROKAR_LIPOPROTEIN"/>
    <property type="match status" value="1"/>
</dbReference>
<sequence>MPRTKQFHPLTKRRLPLDCGLAVSLALVLLVGCDSAPVVDTDPSSPIVELESSAPTVDAVVQLATALAAQPDEARARYDARHPQETLEFFGVKPGMTVVEADPGSGWYSKILQSYLGNEGTLIGADYPMGIYRLFDYYSEEELAAKTDWPVTWPQSMTQNIDGGAVVKAYAFGSLPAEWEGTVDVFLLVRTLHNFADFEEEGAYLSEGLDEVYRVLKPGGIVGIVQHAAPESAADSWASGANGYLKQSFVIATLESAGFLFDGESAINENPADQPTEEESVWRLAPTLEPVKDPELAAAYVAIGESNRMTLRFRKPR</sequence>
<gene>
    <name evidence="2" type="ORF">R0137_11205</name>
</gene>
<evidence type="ECO:0000313" key="3">
    <source>
        <dbReference type="Proteomes" id="UP001626549"/>
    </source>
</evidence>
<reference evidence="2 3" key="1">
    <citation type="submission" date="2023-10" db="EMBL/GenBank/DDBJ databases">
        <title>Two novel species belonging to the OM43/NOR5 clade.</title>
        <authorList>
            <person name="Park M."/>
        </authorList>
    </citation>
    <scope>NUCLEOTIDE SEQUENCE [LARGE SCALE GENOMIC DNA]</scope>
    <source>
        <strain evidence="2 3">IMCC45268</strain>
    </source>
</reference>